<dbReference type="AlphaFoldDB" id="A0A6C0JY57"/>
<reference evidence="1" key="1">
    <citation type="journal article" date="2020" name="Nature">
        <title>Giant virus diversity and host interactions through global metagenomics.</title>
        <authorList>
            <person name="Schulz F."/>
            <person name="Roux S."/>
            <person name="Paez-Espino D."/>
            <person name="Jungbluth S."/>
            <person name="Walsh D.A."/>
            <person name="Denef V.J."/>
            <person name="McMahon K.D."/>
            <person name="Konstantinidis K.T."/>
            <person name="Eloe-Fadrosh E.A."/>
            <person name="Kyrpides N.C."/>
            <person name="Woyke T."/>
        </authorList>
    </citation>
    <scope>NUCLEOTIDE SEQUENCE</scope>
    <source>
        <strain evidence="1">GVMAG-S-1074260-58</strain>
    </source>
</reference>
<accession>A0A6C0JY57</accession>
<evidence type="ECO:0000313" key="1">
    <source>
        <dbReference type="EMBL" id="QHU09307.1"/>
    </source>
</evidence>
<sequence>MFCLNQMIKLNNYEITEEDYSEQKRQIGEIYVKKMYEIYNELKLYI</sequence>
<protein>
    <submittedName>
        <fullName evidence="1">Uncharacterized protein</fullName>
    </submittedName>
</protein>
<dbReference type="EMBL" id="MN740708">
    <property type="protein sequence ID" value="QHU09307.1"/>
    <property type="molecule type" value="Genomic_DNA"/>
</dbReference>
<organism evidence="1">
    <name type="scientific">viral metagenome</name>
    <dbReference type="NCBI Taxonomy" id="1070528"/>
    <lineage>
        <taxon>unclassified sequences</taxon>
        <taxon>metagenomes</taxon>
        <taxon>organismal metagenomes</taxon>
    </lineage>
</organism>
<proteinExistence type="predicted"/>
<name>A0A6C0JY57_9ZZZZ</name>